<feature type="transmembrane region" description="Helical" evidence="8">
    <location>
        <begin position="189"/>
        <end position="211"/>
    </location>
</feature>
<evidence type="ECO:0000256" key="3">
    <source>
        <dbReference type="ARBA" id="ARBA00022448"/>
    </source>
</evidence>
<proteinExistence type="inferred from homology"/>
<accession>A0A5B2VE80</accession>
<keyword evidence="3" id="KW-0813">Transport</keyword>
<reference evidence="9 10" key="2">
    <citation type="submission" date="2019-09" db="EMBL/GenBank/DDBJ databases">
        <authorList>
            <person name="Jin C."/>
        </authorList>
    </citation>
    <scope>NUCLEOTIDE SEQUENCE [LARGE SCALE GENOMIC DNA]</scope>
    <source>
        <strain evidence="9 10">BN140002</strain>
    </source>
</reference>
<dbReference type="InterPro" id="IPR002781">
    <property type="entry name" value="TM_pro_TauE-like"/>
</dbReference>
<keyword evidence="10" id="KW-1185">Reference proteome</keyword>
<evidence type="ECO:0000256" key="8">
    <source>
        <dbReference type="RuleBase" id="RU363041"/>
    </source>
</evidence>
<dbReference type="InterPro" id="IPR052017">
    <property type="entry name" value="TSUP"/>
</dbReference>
<reference evidence="9 10" key="1">
    <citation type="submission" date="2019-09" db="EMBL/GenBank/DDBJ databases">
        <title>Salinarimonas rosea gen. nov., sp. nov., a new member of the a-2 subgroup of the Proteobacteria.</title>
        <authorList>
            <person name="Liu J."/>
        </authorList>
    </citation>
    <scope>NUCLEOTIDE SEQUENCE [LARGE SCALE GENOMIC DNA]</scope>
    <source>
        <strain evidence="9 10">BN140002</strain>
    </source>
</reference>
<dbReference type="GO" id="GO:0005886">
    <property type="term" value="C:plasma membrane"/>
    <property type="evidence" value="ECO:0007669"/>
    <property type="project" value="UniProtKB-SubCell"/>
</dbReference>
<evidence type="ECO:0000313" key="10">
    <source>
        <dbReference type="Proteomes" id="UP000323142"/>
    </source>
</evidence>
<dbReference type="PANTHER" id="PTHR30269:SF0">
    <property type="entry name" value="MEMBRANE TRANSPORTER PROTEIN YFCA-RELATED"/>
    <property type="match status" value="1"/>
</dbReference>
<feature type="transmembrane region" description="Helical" evidence="8">
    <location>
        <begin position="76"/>
        <end position="99"/>
    </location>
</feature>
<evidence type="ECO:0000256" key="1">
    <source>
        <dbReference type="ARBA" id="ARBA00004651"/>
    </source>
</evidence>
<protein>
    <recommendedName>
        <fullName evidence="8">Probable membrane transporter protein</fullName>
    </recommendedName>
</protein>
<keyword evidence="4 8" id="KW-1003">Cell membrane</keyword>
<feature type="transmembrane region" description="Helical" evidence="8">
    <location>
        <begin position="133"/>
        <end position="152"/>
    </location>
</feature>
<dbReference type="AlphaFoldDB" id="A0A5B2VE80"/>
<dbReference type="Proteomes" id="UP000323142">
    <property type="component" value="Unassembled WGS sequence"/>
</dbReference>
<evidence type="ECO:0000256" key="6">
    <source>
        <dbReference type="ARBA" id="ARBA00022989"/>
    </source>
</evidence>
<name>A0A5B2VE80_9HYPH</name>
<evidence type="ECO:0000256" key="4">
    <source>
        <dbReference type="ARBA" id="ARBA00022475"/>
    </source>
</evidence>
<gene>
    <name evidence="9" type="ORF">F0L46_13305</name>
</gene>
<comment type="similarity">
    <text evidence="2 8">Belongs to the 4-toluene sulfonate uptake permease (TSUP) (TC 2.A.102) family.</text>
</comment>
<dbReference type="PANTHER" id="PTHR30269">
    <property type="entry name" value="TRANSMEMBRANE PROTEIN YFCA"/>
    <property type="match status" value="1"/>
</dbReference>
<dbReference type="Pfam" id="PF01925">
    <property type="entry name" value="TauE"/>
    <property type="match status" value="1"/>
</dbReference>
<dbReference type="EMBL" id="VUOA01000023">
    <property type="protein sequence ID" value="KAA2236740.1"/>
    <property type="molecule type" value="Genomic_DNA"/>
</dbReference>
<feature type="transmembrane region" description="Helical" evidence="8">
    <location>
        <begin position="158"/>
        <end position="177"/>
    </location>
</feature>
<feature type="transmembrane region" description="Helical" evidence="8">
    <location>
        <begin position="105"/>
        <end position="121"/>
    </location>
</feature>
<feature type="transmembrane region" description="Helical" evidence="8">
    <location>
        <begin position="12"/>
        <end position="42"/>
    </location>
</feature>
<feature type="transmembrane region" description="Helical" evidence="8">
    <location>
        <begin position="231"/>
        <end position="249"/>
    </location>
</feature>
<dbReference type="OrthoDB" id="554695at2"/>
<sequence length="266" mass="26571">MAGIEFETIALLFGVALLAGCFDAIAGGGGLITVPALLLAGLDPVAAIATNKVQGAAGTLSAAATFARKGLLIPRIAVPGAVMGALGGVAGALCVGLLSRPVLEALVPVLLVTIALYFGTARRMGDADARARMGMPLFLGLVVPVIGFYDGVFGPGAGSFYMAGFVGLLGFGVLKATAHTKIVNAASNLGSLALFALTGAVVWPVGIAMGVGSFLGAQIGSRLAMRHGAVLIRPLLVLISCAMAARLLWDPANPLRRALAGLLASG</sequence>
<keyword evidence="7 8" id="KW-0472">Membrane</keyword>
<dbReference type="RefSeq" id="WP_149818293.1">
    <property type="nucleotide sequence ID" value="NZ_VUOA01000023.1"/>
</dbReference>
<comment type="caution">
    <text evidence="9">The sequence shown here is derived from an EMBL/GenBank/DDBJ whole genome shotgun (WGS) entry which is preliminary data.</text>
</comment>
<keyword evidence="5 8" id="KW-0812">Transmembrane</keyword>
<evidence type="ECO:0000313" key="9">
    <source>
        <dbReference type="EMBL" id="KAA2236740.1"/>
    </source>
</evidence>
<evidence type="ECO:0000256" key="7">
    <source>
        <dbReference type="ARBA" id="ARBA00023136"/>
    </source>
</evidence>
<evidence type="ECO:0000256" key="2">
    <source>
        <dbReference type="ARBA" id="ARBA00009142"/>
    </source>
</evidence>
<evidence type="ECO:0000256" key="5">
    <source>
        <dbReference type="ARBA" id="ARBA00022692"/>
    </source>
</evidence>
<keyword evidence="6 8" id="KW-1133">Transmembrane helix</keyword>
<comment type="subcellular location">
    <subcellularLocation>
        <location evidence="1 8">Cell membrane</location>
        <topology evidence="1 8">Multi-pass membrane protein</topology>
    </subcellularLocation>
</comment>
<organism evidence="9 10">
    <name type="scientific">Salinarimonas soli</name>
    <dbReference type="NCBI Taxonomy" id="1638099"/>
    <lineage>
        <taxon>Bacteria</taxon>
        <taxon>Pseudomonadati</taxon>
        <taxon>Pseudomonadota</taxon>
        <taxon>Alphaproteobacteria</taxon>
        <taxon>Hyphomicrobiales</taxon>
        <taxon>Salinarimonadaceae</taxon>
        <taxon>Salinarimonas</taxon>
    </lineage>
</organism>